<organism evidence="4 5">
    <name type="scientific">Azospirillum formosense</name>
    <dbReference type="NCBI Taxonomy" id="861533"/>
    <lineage>
        <taxon>Bacteria</taxon>
        <taxon>Pseudomonadati</taxon>
        <taxon>Pseudomonadota</taxon>
        <taxon>Alphaproteobacteria</taxon>
        <taxon>Rhodospirillales</taxon>
        <taxon>Azospirillaceae</taxon>
        <taxon>Azospirillum</taxon>
    </lineage>
</organism>
<evidence type="ECO:0000256" key="2">
    <source>
        <dbReference type="SAM" id="Coils"/>
    </source>
</evidence>
<dbReference type="Pfam" id="PF10145">
    <property type="entry name" value="PhageMin_Tail"/>
    <property type="match status" value="1"/>
</dbReference>
<accession>A0ABX2L242</accession>
<feature type="non-terminal residue" evidence="4">
    <location>
        <position position="2278"/>
    </location>
</feature>
<evidence type="ECO:0000256" key="1">
    <source>
        <dbReference type="ARBA" id="ARBA00022612"/>
    </source>
</evidence>
<gene>
    <name evidence="4" type="ORF">GBZ26_22875</name>
</gene>
<sequence length="2278" mass="235750">MTEIDSLSVRVGADTRGLRDLGTAEQRIDQFTARADRSLARMDAAFDRLNAVALRSRDVLLGLVGLQFGGDLAGEFMQATDSAMRFQTGMAQVSTLLNDTAGMSRYTAQVKAMAREFGTMPVDQAKGLYEILAAGAYSAANAVEVLDASNRLAIGGVTGVQTAADGLTSVLNAYGAAAGSAANVSDAFFAAAAAGKTNIQELAAYIGQVSPIAAQTGVSLDELMAAAAALTAGGIKTSTAMDGLRSVIAAVLKPSQEAAETADALGLQFNAAALQSKGLAGFLADVAVKANGNTEALALLFGGVEALLPVMALGSTNTTAFADALAALQNKAGATEAAYNKMAETAEKSADRVRAAAELYRVELGDRLLVAIQPATRALADNFEAVTGTVETAAAVLAASFAARGVAAAVRATAEFSAAQVAMRRDLAGTTGHLFAKEAAMRSGAAAAVAAALADDQAARGALASAQASLAAAQARQTDAIAALRNTAGKAGQFAAQARLETSTVALTRAETALAAAQTRVAETGAAVTMAQGAQASALQRTGVAATMASRAMAGLNAATAVVGGPASAALMVGAGAVAYFATQSTQAEEATRLHEAAMRDFGTAVDGSTGKLRDMTEEVKNLRRQQLEADKEANQRTVEQQETYARAGHFKIDRAAYDSGLSKEEAAKVFAPARELQQQFLDSKISATDLFNAIEKLAKQDARLRPVAKAFAEWAGPLTTARQNIAETDAKLGQLNGTATATAPAIAQTGQSATTAAGGFAQMGDAVTGVANALDGLNRKTQTLSVPKGFERDFATLLDQVTEGGKKAITGDQANTLRSDFAGNRKATVQDETSDLERQALGNKLLAGAVTEAARAHAQNRIELAKVAGTYPDVDAATVRALLTTKDFGAVVRTLPTDLQQRWAALQASSQAQLAGATAQATAQMTLQVAAANRLADAAGRGEAAQRAAAAENEVAAASLRGLSEATVRANEAAKESATRVRIQAEFAGQIDLEVAANNRLADALKKGAAAGREAELQNAAIAQTLKEVPYPKAGEDTAAWNKALAENIAKLREQQASADGLDLSRYQQQLDDATRKLQQERRLSGLSESDASAARARQDVLDNLRKRGRAYEDLSEQERRTVDGQIAQAEQNAALELGIRRQRDAMDALGDAVDDGVVRPLESAVDAIVKGQGESLKWGNILRGMAASLLGDFIRLAAINPFKNAVGLGSYSPTLWDEAGGGSGGGGGLTGQLTNWGTNQASSWAAEKMGLSPTNMLDSFGTNYLGIAPVAGAGTVGGITGAGGVAMGTAQGGGAFAAGVSPAVGGMSNAAVTGAGSGLAAAPASAGGIAGSGVGLGAAAGGVVGAAGAGYMVGGYLGTKTNSKAVGAASGAAAGAAYGTMILPGWGTAIGAVIGAIAGAIGTQKASVGPNSRANVIYEGGQFKRGTSAADKGGDITKTQTLADQMAAALNSIAAAGKMKNSYDMPVGAFELFEKDGRFITDIGGKKAEFGDPQSAVAAFLSEAITSFMENGATEWQDSEGKAIADNMRKALDFSIGKPVEELVANLAFAATDFGTAYDAIGKAGADEFSQQIENLSVDFQTARDKAAEMGLATEGFGDSLGKATDRLYAAASRALSGLSGVDSVLTAMESWRKSAVALMGAGRDPQPAMDLLGLQLRDIAISFGDSAEGMQRLIEAGRTLRQMGETTGALWMDTRADQVRNKLSQDLGMREMAAQVALGAVTQDAYDLRMLEIQQMQELAAVTDEAYRADLARTHGLERQALKAKQAATATAALTAAQERLVSAAGDIVADLDRERASGSTGLSAEERIRSVDSALRRDLALSRHSDPAVAEAALRRLTTTKQTAEDTYNAIYGEASEETAAMLRAYEEQVRDLPAVRTWEQKILDALVTLPSQITANIDLKGRILEIYEPAVLQRIDPALRPIVEKLATLAEQGYDFTALPADAQRNIAEVLSRLQSGASVVALDFSRVPADARRDLTEALGRYAGDLKVDEFEWSMLPPDARRLVAEVMGRYRGDVRVEQLDFSEVPADTQRAIAELLTRTLNGDAVSAWTPITLPADAARTVTETIKRDVSETVSTAVMRDLTQGFAATQLQSTSLMIRQLDEIGRLILTGSVSTVRAITGNYSWGADELAAVLNRAKPTVLSTGMATYVARYADVADWWAQDPTRNPQAHYNDSGWREGRVWEGSGWAGFSTGGPVSGPGTETSDDVPAWLSVHEWVIRAAAARKAGAGALAALNEGRIGEAAALLAERAGMPMVPHLAGGGPVLGDLPAL</sequence>
<dbReference type="PANTHER" id="PTHR37813">
    <property type="entry name" value="FELS-2 PROPHAGE PROTEIN"/>
    <property type="match status" value="1"/>
</dbReference>
<dbReference type="RefSeq" id="WP_174440816.1">
    <property type="nucleotide sequence ID" value="NZ_WHOR01000232.1"/>
</dbReference>
<proteinExistence type="predicted"/>
<keyword evidence="2" id="KW-0175">Coiled coil</keyword>
<dbReference type="InterPro" id="IPR010090">
    <property type="entry name" value="Phage_tape_meas"/>
</dbReference>
<keyword evidence="5" id="KW-1185">Reference proteome</keyword>
<feature type="domain" description="Phage tail tape measure protein" evidence="3">
    <location>
        <begin position="113"/>
        <end position="301"/>
    </location>
</feature>
<evidence type="ECO:0000313" key="5">
    <source>
        <dbReference type="Proteomes" id="UP000639419"/>
    </source>
</evidence>
<protein>
    <submittedName>
        <fullName evidence="4">Phage tail tape measure protein</fullName>
    </submittedName>
</protein>
<dbReference type="PANTHER" id="PTHR37813:SF1">
    <property type="entry name" value="FELS-2 PROPHAGE PROTEIN"/>
    <property type="match status" value="1"/>
</dbReference>
<dbReference type="Proteomes" id="UP000639419">
    <property type="component" value="Unassembled WGS sequence"/>
</dbReference>
<dbReference type="NCBIfam" id="TIGR01760">
    <property type="entry name" value="tape_meas_TP901"/>
    <property type="match status" value="1"/>
</dbReference>
<keyword evidence="1" id="KW-1188">Viral release from host cell</keyword>
<evidence type="ECO:0000259" key="3">
    <source>
        <dbReference type="Pfam" id="PF10145"/>
    </source>
</evidence>
<reference evidence="4 5" key="1">
    <citation type="submission" date="2019-10" db="EMBL/GenBank/DDBJ databases">
        <title>Genome sequence of Azospirillum formosense CC-Nfb-7.</title>
        <authorList>
            <person name="Ambrosini A."/>
            <person name="Sant'Anna F.H."/>
            <person name="Cassan F.D."/>
            <person name="Souza E.M."/>
            <person name="Passaglia L.M.P."/>
        </authorList>
    </citation>
    <scope>NUCLEOTIDE SEQUENCE [LARGE SCALE GENOMIC DNA]</scope>
    <source>
        <strain evidence="4 5">CC-NFb-7</strain>
    </source>
</reference>
<name>A0ABX2L242_9PROT</name>
<evidence type="ECO:0000313" key="4">
    <source>
        <dbReference type="EMBL" id="NUB22017.1"/>
    </source>
</evidence>
<feature type="coiled-coil region" evidence="2">
    <location>
        <begin position="606"/>
        <end position="633"/>
    </location>
</feature>
<comment type="caution">
    <text evidence="4">The sequence shown here is derived from an EMBL/GenBank/DDBJ whole genome shotgun (WGS) entry which is preliminary data.</text>
</comment>
<dbReference type="EMBL" id="WHOR01000232">
    <property type="protein sequence ID" value="NUB22017.1"/>
    <property type="molecule type" value="Genomic_DNA"/>
</dbReference>